<organism evidence="6 7">
    <name type="scientific">Clavibacter phaseoli</name>
    <dbReference type="NCBI Taxonomy" id="1734031"/>
    <lineage>
        <taxon>Bacteria</taxon>
        <taxon>Bacillati</taxon>
        <taxon>Actinomycetota</taxon>
        <taxon>Actinomycetes</taxon>
        <taxon>Micrococcales</taxon>
        <taxon>Microbacteriaceae</taxon>
        <taxon>Clavibacter</taxon>
    </lineage>
</organism>
<evidence type="ECO:0000256" key="3">
    <source>
        <dbReference type="ARBA" id="ARBA00023163"/>
    </source>
</evidence>
<dbReference type="PANTHER" id="PTHR30055:SF149">
    <property type="entry name" value="TETR-FAMILY TRANSCRIPTIONAL REGULATOR"/>
    <property type="match status" value="1"/>
</dbReference>
<dbReference type="InterPro" id="IPR050109">
    <property type="entry name" value="HTH-type_TetR-like_transc_reg"/>
</dbReference>
<dbReference type="GO" id="GO:0000976">
    <property type="term" value="F:transcription cis-regulatory region binding"/>
    <property type="evidence" value="ECO:0007669"/>
    <property type="project" value="TreeGrafter"/>
</dbReference>
<feature type="domain" description="HTH tetR-type" evidence="5">
    <location>
        <begin position="9"/>
        <end position="69"/>
    </location>
</feature>
<evidence type="ECO:0000256" key="2">
    <source>
        <dbReference type="ARBA" id="ARBA00023125"/>
    </source>
</evidence>
<dbReference type="Gene3D" id="1.10.10.60">
    <property type="entry name" value="Homeodomain-like"/>
    <property type="match status" value="1"/>
</dbReference>
<name>A0A8I0S5Z6_9MICO</name>
<dbReference type="RefSeq" id="WP_194673935.1">
    <property type="nucleotide sequence ID" value="NZ_JADKRP010000001.1"/>
</dbReference>
<gene>
    <name evidence="6" type="ORF">ITJ42_00195</name>
</gene>
<keyword evidence="7" id="KW-1185">Reference proteome</keyword>
<evidence type="ECO:0000313" key="6">
    <source>
        <dbReference type="EMBL" id="MBF4629633.1"/>
    </source>
</evidence>
<keyword evidence="2 4" id="KW-0238">DNA-binding</keyword>
<dbReference type="GO" id="GO:0003700">
    <property type="term" value="F:DNA-binding transcription factor activity"/>
    <property type="evidence" value="ECO:0007669"/>
    <property type="project" value="TreeGrafter"/>
</dbReference>
<dbReference type="PANTHER" id="PTHR30055">
    <property type="entry name" value="HTH-TYPE TRANSCRIPTIONAL REGULATOR RUTR"/>
    <property type="match status" value="1"/>
</dbReference>
<evidence type="ECO:0000256" key="4">
    <source>
        <dbReference type="PROSITE-ProRule" id="PRU00335"/>
    </source>
</evidence>
<evidence type="ECO:0000313" key="7">
    <source>
        <dbReference type="Proteomes" id="UP000634579"/>
    </source>
</evidence>
<dbReference type="Proteomes" id="UP000634579">
    <property type="component" value="Unassembled WGS sequence"/>
</dbReference>
<dbReference type="InterPro" id="IPR011075">
    <property type="entry name" value="TetR_C"/>
</dbReference>
<keyword evidence="3" id="KW-0804">Transcription</keyword>
<evidence type="ECO:0000256" key="1">
    <source>
        <dbReference type="ARBA" id="ARBA00023015"/>
    </source>
</evidence>
<dbReference type="Pfam" id="PF16859">
    <property type="entry name" value="TetR_C_11"/>
    <property type="match status" value="1"/>
</dbReference>
<evidence type="ECO:0000259" key="5">
    <source>
        <dbReference type="PROSITE" id="PS50977"/>
    </source>
</evidence>
<dbReference type="InterPro" id="IPR009057">
    <property type="entry name" value="Homeodomain-like_sf"/>
</dbReference>
<comment type="caution">
    <text evidence="6">The sequence shown here is derived from an EMBL/GenBank/DDBJ whole genome shotgun (WGS) entry which is preliminary data.</text>
</comment>
<protein>
    <submittedName>
        <fullName evidence="6">Helix-turn-helix transcriptional regulator</fullName>
    </submittedName>
</protein>
<dbReference type="PROSITE" id="PS50977">
    <property type="entry name" value="HTH_TETR_2"/>
    <property type="match status" value="1"/>
</dbReference>
<dbReference type="SUPFAM" id="SSF48498">
    <property type="entry name" value="Tetracyclin repressor-like, C-terminal domain"/>
    <property type="match status" value="1"/>
</dbReference>
<dbReference type="AlphaFoldDB" id="A0A8I0S5Z6"/>
<feature type="DNA-binding region" description="H-T-H motif" evidence="4">
    <location>
        <begin position="32"/>
        <end position="51"/>
    </location>
</feature>
<reference evidence="6 7" key="1">
    <citation type="submission" date="2020-10" db="EMBL/GenBank/DDBJ databases">
        <title>Draft genome sequences of plant-associated actinobacteria.</title>
        <authorList>
            <person name="Tarlachkov S.V."/>
            <person name="Starodumova I.P."/>
            <person name="Dorofeeva L.V."/>
            <person name="Prisyazhnaya N.V."/>
            <person name="Roubtsova T.V."/>
            <person name="Chizhov V.N."/>
            <person name="Nadler S.A."/>
            <person name="Subbotin S.A."/>
            <person name="Evtushenko L.I."/>
        </authorList>
    </citation>
    <scope>NUCLEOTIDE SEQUENCE [LARGE SCALE GENOMIC DNA]</scope>
    <source>
        <strain evidence="6 7">VKM Ac-2886</strain>
    </source>
</reference>
<accession>A0A8I0S5Z6</accession>
<keyword evidence="1" id="KW-0805">Transcription regulation</keyword>
<dbReference type="InterPro" id="IPR001647">
    <property type="entry name" value="HTH_TetR"/>
</dbReference>
<dbReference type="SUPFAM" id="SSF46689">
    <property type="entry name" value="Homeodomain-like"/>
    <property type="match status" value="1"/>
</dbReference>
<dbReference type="EMBL" id="JADKRP010000001">
    <property type="protein sequence ID" value="MBF4629633.1"/>
    <property type="molecule type" value="Genomic_DNA"/>
</dbReference>
<proteinExistence type="predicted"/>
<dbReference type="Pfam" id="PF00440">
    <property type="entry name" value="TetR_N"/>
    <property type="match status" value="1"/>
</dbReference>
<dbReference type="InterPro" id="IPR036271">
    <property type="entry name" value="Tet_transcr_reg_TetR-rel_C_sf"/>
</dbReference>
<sequence length="206" mass="21499">MTASSTAHPARVQAVLHATMDALIEHGYAVLTVDRVATRAHASKATIYKSWPTKTDLVCAVAATVRIVPVPDPPVDGELADALADVAAAVRAVTLGTNGRLLLALHEASRAEPRIAEAVDAHLVRPQQAAIAAVIATLQAQERVAAHVDAAVASRVIASLIIDRALVSSEPLSDEELHQIVTRWLVPALTPRVRSGQTLGPTAGPG</sequence>
<dbReference type="Gene3D" id="1.10.357.10">
    <property type="entry name" value="Tetracycline Repressor, domain 2"/>
    <property type="match status" value="1"/>
</dbReference>